<dbReference type="STRING" id="3983.A0A2C9V7B9"/>
<evidence type="ECO:0000256" key="1">
    <source>
        <dbReference type="ARBA" id="ARBA00007478"/>
    </source>
</evidence>
<dbReference type="AlphaFoldDB" id="A0A2C9V7B9"/>
<dbReference type="Gramene" id="Manes.09G032200.1.v8.1">
    <property type="protein sequence ID" value="Manes.09G032200.1.v8.1.CDS"/>
    <property type="gene ID" value="Manes.09G032200.v8.1"/>
</dbReference>
<comment type="caution">
    <text evidence="3">The sequence shown here is derived from an EMBL/GenBank/DDBJ whole genome shotgun (WGS) entry which is preliminary data.</text>
</comment>
<proteinExistence type="inferred from homology"/>
<reference evidence="4" key="1">
    <citation type="journal article" date="2016" name="Nat. Biotechnol.">
        <title>Sequencing wild and cultivated cassava and related species reveals extensive interspecific hybridization and genetic diversity.</title>
        <authorList>
            <person name="Bredeson J.V."/>
            <person name="Lyons J.B."/>
            <person name="Prochnik S.E."/>
            <person name="Wu G.A."/>
            <person name="Ha C.M."/>
            <person name="Edsinger-Gonzales E."/>
            <person name="Grimwood J."/>
            <person name="Schmutz J."/>
            <person name="Rabbi I.Y."/>
            <person name="Egesi C."/>
            <person name="Nauluvula P."/>
            <person name="Lebot V."/>
            <person name="Ndunguru J."/>
            <person name="Mkamilo G."/>
            <person name="Bart R.S."/>
            <person name="Setter T.L."/>
            <person name="Gleadow R.M."/>
            <person name="Kulakow P."/>
            <person name="Ferguson M.E."/>
            <person name="Rounsley S."/>
            <person name="Rokhsar D.S."/>
        </authorList>
    </citation>
    <scope>NUCLEOTIDE SEQUENCE [LARGE SCALE GENOMIC DNA]</scope>
    <source>
        <strain evidence="4">cv. AM560-2</strain>
    </source>
</reference>
<keyword evidence="2" id="KW-0175">Coiled coil</keyword>
<dbReference type="OMA" id="CRLYEKN"/>
<dbReference type="EMBL" id="CM004395">
    <property type="protein sequence ID" value="OAY40568.1"/>
    <property type="molecule type" value="Genomic_DNA"/>
</dbReference>
<sequence>MQTPEDIRNLPIDITFSRLGEWLVDRKRIPADWRKRISAVRARISKEFASLPKDIDTYFQTLDPEGIGYLEAKKIYDILVKTTPESRNIFGRLSGAAGAWEAIVRSFEKDYIYLGEAAQVIIQNVNYEIPYQKKQVQKIQQQLAELERKEADIKRSASLSAAKYIEACQELGLQGNNVRSELLDTAKLLPSTFSRILEVINSDSMLRTIEYYSTFIRDVHTEKDKSAQAVLLNLKKIHEYPPSLNVSAVPEILDSENIGLSFDESSNVRRNGDFTADNIDWDISVDSSQIDWDIGAVEETDDGGNGLGPYEIVNASDIIENSSQNEAIGSDQTPLNKREGNLHPEISVSEISWDISVETPRVDVIDDVNLPNISLENQTHVADPPSQNPGVKEGRSQLLETEYRNNLLDDLYEIKAFLSQRLAELRNGDTLSLQHQVQSVAPLVLQQYTPDAIETLLSDVSLAISLLTNRKTRDLIMILNSKRFLDRLVGTLEEKKHHEQKLKEGLKDLAAKRMELQNSLSSSWPKQEAALAKTRELKRLCESTLSSMFDRRPVNLIGEINTLLNSGISA</sequence>
<dbReference type="GO" id="GO:0007346">
    <property type="term" value="P:regulation of mitotic cell cycle"/>
    <property type="evidence" value="ECO:0000318"/>
    <property type="project" value="GO_Central"/>
</dbReference>
<feature type="coiled-coil region" evidence="2">
    <location>
        <begin position="129"/>
        <end position="156"/>
    </location>
</feature>
<accession>A0A2C9V7B9</accession>
<dbReference type="GO" id="GO:0012505">
    <property type="term" value="C:endomembrane system"/>
    <property type="evidence" value="ECO:0000318"/>
    <property type="project" value="GO_Central"/>
</dbReference>
<dbReference type="Pfam" id="PF05600">
    <property type="entry name" value="CDK5RAP3"/>
    <property type="match status" value="1"/>
</dbReference>
<dbReference type="PANTHER" id="PTHR14894:SF0">
    <property type="entry name" value="CDK5 REGULATORY SUBUNIT-ASSOCIATED PROTEIN 3"/>
    <property type="match status" value="1"/>
</dbReference>
<dbReference type="InterPro" id="IPR008491">
    <property type="entry name" value="CDK5RAP3"/>
</dbReference>
<gene>
    <name evidence="3" type="ORF">MANES_09G032200v8</name>
</gene>
<name>A0A2C9V7B9_MANES</name>
<comment type="similarity">
    <text evidence="1">Belongs to the CDK5RAP3 family.</text>
</comment>
<evidence type="ECO:0000313" key="4">
    <source>
        <dbReference type="Proteomes" id="UP000091857"/>
    </source>
</evidence>
<evidence type="ECO:0000256" key="2">
    <source>
        <dbReference type="SAM" id="Coils"/>
    </source>
</evidence>
<dbReference type="Proteomes" id="UP000091857">
    <property type="component" value="Chromosome 9"/>
</dbReference>
<dbReference type="PANTHER" id="PTHR14894">
    <property type="entry name" value="CDK5 REGULATORY SUBUNIT-ASSOCIATED PROTEIN 3"/>
    <property type="match status" value="1"/>
</dbReference>
<organism evidence="3 4">
    <name type="scientific">Manihot esculenta</name>
    <name type="common">Cassava</name>
    <name type="synonym">Jatropha manihot</name>
    <dbReference type="NCBI Taxonomy" id="3983"/>
    <lineage>
        <taxon>Eukaryota</taxon>
        <taxon>Viridiplantae</taxon>
        <taxon>Streptophyta</taxon>
        <taxon>Embryophyta</taxon>
        <taxon>Tracheophyta</taxon>
        <taxon>Spermatophyta</taxon>
        <taxon>Magnoliopsida</taxon>
        <taxon>eudicotyledons</taxon>
        <taxon>Gunneridae</taxon>
        <taxon>Pentapetalae</taxon>
        <taxon>rosids</taxon>
        <taxon>fabids</taxon>
        <taxon>Malpighiales</taxon>
        <taxon>Euphorbiaceae</taxon>
        <taxon>Crotonoideae</taxon>
        <taxon>Manihoteae</taxon>
        <taxon>Manihot</taxon>
    </lineage>
</organism>
<evidence type="ECO:0008006" key="5">
    <source>
        <dbReference type="Google" id="ProtNLM"/>
    </source>
</evidence>
<keyword evidence="4" id="KW-1185">Reference proteome</keyword>
<evidence type="ECO:0000313" key="3">
    <source>
        <dbReference type="EMBL" id="OAY40568.1"/>
    </source>
</evidence>
<protein>
    <recommendedName>
        <fullName evidence="5">CDK5RAP3-like protein</fullName>
    </recommendedName>
</protein>
<dbReference type="OrthoDB" id="340432at2759"/>